<comment type="caution">
    <text evidence="1">The sequence shown here is derived from an EMBL/GenBank/DDBJ whole genome shotgun (WGS) entry which is preliminary data.</text>
</comment>
<proteinExistence type="predicted"/>
<dbReference type="EMBL" id="JAHDYR010000030">
    <property type="protein sequence ID" value="KAG9392915.1"/>
    <property type="molecule type" value="Genomic_DNA"/>
</dbReference>
<organism evidence="1 2">
    <name type="scientific">Carpediemonas membranifera</name>
    <dbReference type="NCBI Taxonomy" id="201153"/>
    <lineage>
        <taxon>Eukaryota</taxon>
        <taxon>Metamonada</taxon>
        <taxon>Carpediemonas-like organisms</taxon>
        <taxon>Carpediemonas</taxon>
    </lineage>
</organism>
<sequence length="171" mass="20164">MSTDGDDDRLLSLEDLEDDKMIDDLIMEQANKQANQYLYLQQLRNDYERIVRFREDVAGRKKIALSQLKTQEERHVVKLRELDNRRLHQTASFKKTEEALQRRREYLEQRKVDLTTALAERNALAEKVDSAKASMAARQREMVVEIEQLHRECQETMLRVQAAKMIVDGDE</sequence>
<reference evidence="1" key="1">
    <citation type="submission" date="2021-05" db="EMBL/GenBank/DDBJ databases">
        <title>A free-living protist that lacks canonical eukaryotic 1 DNA replication and segregation systems.</title>
        <authorList>
            <person name="Salas-Leiva D.E."/>
            <person name="Tromer E.C."/>
            <person name="Curtis B.A."/>
            <person name="Jerlstrom-Hultqvist J."/>
            <person name="Kolisko M."/>
            <person name="Yi Z."/>
            <person name="Salas-Leiva J.S."/>
            <person name="Gallot-Lavallee L."/>
            <person name="Kops G.J.P.L."/>
            <person name="Archibald J.M."/>
            <person name="Simpson A.G.B."/>
            <person name="Roger A.J."/>
        </authorList>
    </citation>
    <scope>NUCLEOTIDE SEQUENCE</scope>
    <source>
        <strain evidence="1">BICM</strain>
    </source>
</reference>
<keyword evidence="2" id="KW-1185">Reference proteome</keyword>
<gene>
    <name evidence="1" type="ORF">J8273_5727</name>
</gene>
<evidence type="ECO:0000313" key="1">
    <source>
        <dbReference type="EMBL" id="KAG9392915.1"/>
    </source>
</evidence>
<evidence type="ECO:0000313" key="2">
    <source>
        <dbReference type="Proteomes" id="UP000717585"/>
    </source>
</evidence>
<accession>A0A8J6AUN1</accession>
<dbReference type="Proteomes" id="UP000717585">
    <property type="component" value="Unassembled WGS sequence"/>
</dbReference>
<name>A0A8J6AUN1_9EUKA</name>
<protein>
    <submittedName>
        <fullName evidence="1">Uncharacterized protein</fullName>
    </submittedName>
</protein>
<dbReference type="AlphaFoldDB" id="A0A8J6AUN1"/>